<feature type="domain" description="Pyridoxamine 5'-phosphate oxidase N-terminal" evidence="1">
    <location>
        <begin position="23"/>
        <end position="98"/>
    </location>
</feature>
<protein>
    <recommendedName>
        <fullName evidence="1">Pyridoxamine 5'-phosphate oxidase N-terminal domain-containing protein</fullName>
    </recommendedName>
</protein>
<evidence type="ECO:0000259" key="1">
    <source>
        <dbReference type="Pfam" id="PF01243"/>
    </source>
</evidence>
<dbReference type="Pfam" id="PF01243">
    <property type="entry name" value="PNPOx_N"/>
    <property type="match status" value="1"/>
</dbReference>
<dbReference type="InterPro" id="IPR011576">
    <property type="entry name" value="Pyridox_Oxase_N"/>
</dbReference>
<sequence>MDVQDTDHKRNRRDLLFEEKEQEIVSFLGSTENAIMALATSAADRVLVRMILVTCEGLNIYFFTWGGSRKCEQIRANPRVALCKDRVQIEGTAEILGDLFDPSNAAIRGLFEERFPE</sequence>
<dbReference type="SUPFAM" id="SSF50475">
    <property type="entry name" value="FMN-binding split barrel"/>
    <property type="match status" value="1"/>
</dbReference>
<organism evidence="2">
    <name type="scientific">marine sediment metagenome</name>
    <dbReference type="NCBI Taxonomy" id="412755"/>
    <lineage>
        <taxon>unclassified sequences</taxon>
        <taxon>metagenomes</taxon>
        <taxon>ecological metagenomes</taxon>
    </lineage>
</organism>
<feature type="non-terminal residue" evidence="2">
    <location>
        <position position="117"/>
    </location>
</feature>
<gene>
    <name evidence="2" type="ORF">S01H1_51427</name>
</gene>
<dbReference type="AlphaFoldDB" id="X0XDK9"/>
<dbReference type="EMBL" id="BARS01033182">
    <property type="protein sequence ID" value="GAG23031.1"/>
    <property type="molecule type" value="Genomic_DNA"/>
</dbReference>
<dbReference type="InterPro" id="IPR012349">
    <property type="entry name" value="Split_barrel_FMN-bd"/>
</dbReference>
<name>X0XDK9_9ZZZZ</name>
<accession>X0XDK9</accession>
<comment type="caution">
    <text evidence="2">The sequence shown here is derived from an EMBL/GenBank/DDBJ whole genome shotgun (WGS) entry which is preliminary data.</text>
</comment>
<reference evidence="2" key="1">
    <citation type="journal article" date="2014" name="Front. Microbiol.">
        <title>High frequency of phylogenetically diverse reductive dehalogenase-homologous genes in deep subseafloor sedimentary metagenomes.</title>
        <authorList>
            <person name="Kawai M."/>
            <person name="Futagami T."/>
            <person name="Toyoda A."/>
            <person name="Takaki Y."/>
            <person name="Nishi S."/>
            <person name="Hori S."/>
            <person name="Arai W."/>
            <person name="Tsubouchi T."/>
            <person name="Morono Y."/>
            <person name="Uchiyama I."/>
            <person name="Ito T."/>
            <person name="Fujiyama A."/>
            <person name="Inagaki F."/>
            <person name="Takami H."/>
        </authorList>
    </citation>
    <scope>NUCLEOTIDE SEQUENCE</scope>
    <source>
        <strain evidence="2">Expedition CK06-06</strain>
    </source>
</reference>
<dbReference type="Gene3D" id="2.30.110.10">
    <property type="entry name" value="Electron Transport, Fmn-binding Protein, Chain A"/>
    <property type="match status" value="1"/>
</dbReference>
<proteinExistence type="predicted"/>
<evidence type="ECO:0000313" key="2">
    <source>
        <dbReference type="EMBL" id="GAG23031.1"/>
    </source>
</evidence>